<sequence length="269" mass="29182">QHLHSQNVLHRDLKPDNIFVGPNGIKLIDFGSGHWAKDPPPRGGGRHRADHGAGGHPGARGRLRRVGPEPGGVQGPGDRVQETTLWHSEVQGREGRKGLPSYTCQDMTASRYPGDPLGQAFLAGVKEEWVVLTVNGQDVTQMDFDDIVDLMGDRLLDNSSRGAFDGSFRVTGDNKGKGQVLPKVVKVDLPAKILYGKMKPRPYGPKADVWSLGAVLYQMVTGKPLATSEPAVLAGRYEPAAGISQQLAGLLGRTRQGCTHLRRRPPCRR</sequence>
<dbReference type="InterPro" id="IPR008271">
    <property type="entry name" value="Ser/Thr_kinase_AS"/>
</dbReference>
<dbReference type="PANTHER" id="PTHR43671:SF85">
    <property type="entry name" value="KINASE, PUTATIVE-RELATED"/>
    <property type="match status" value="1"/>
</dbReference>
<organism evidence="7 8">
    <name type="scientific">Prorocentrum cordatum</name>
    <dbReference type="NCBI Taxonomy" id="2364126"/>
    <lineage>
        <taxon>Eukaryota</taxon>
        <taxon>Sar</taxon>
        <taxon>Alveolata</taxon>
        <taxon>Dinophyceae</taxon>
        <taxon>Prorocentrales</taxon>
        <taxon>Prorocentraceae</taxon>
        <taxon>Prorocentrum</taxon>
    </lineage>
</organism>
<dbReference type="Gene3D" id="1.10.510.10">
    <property type="entry name" value="Transferase(Phosphotransferase) domain 1"/>
    <property type="match status" value="2"/>
</dbReference>
<name>A0ABN9PGW3_9DINO</name>
<evidence type="ECO:0000313" key="8">
    <source>
        <dbReference type="Proteomes" id="UP001189429"/>
    </source>
</evidence>
<evidence type="ECO:0000313" key="7">
    <source>
        <dbReference type="EMBL" id="CAK0789428.1"/>
    </source>
</evidence>
<keyword evidence="2" id="KW-0547">Nucleotide-binding</keyword>
<dbReference type="InterPro" id="IPR050660">
    <property type="entry name" value="NEK_Ser/Thr_kinase"/>
</dbReference>
<dbReference type="Proteomes" id="UP001189429">
    <property type="component" value="Unassembled WGS sequence"/>
</dbReference>
<feature type="domain" description="Protein kinase" evidence="6">
    <location>
        <begin position="1"/>
        <end position="269"/>
    </location>
</feature>
<dbReference type="PANTHER" id="PTHR43671">
    <property type="entry name" value="SERINE/THREONINE-PROTEIN KINASE NEK"/>
    <property type="match status" value="1"/>
</dbReference>
<evidence type="ECO:0000256" key="5">
    <source>
        <dbReference type="SAM" id="MobiDB-lite"/>
    </source>
</evidence>
<protein>
    <recommendedName>
        <fullName evidence="6">Protein kinase domain-containing protein</fullName>
    </recommendedName>
</protein>
<dbReference type="SUPFAM" id="SSF56112">
    <property type="entry name" value="Protein kinase-like (PK-like)"/>
    <property type="match status" value="1"/>
</dbReference>
<evidence type="ECO:0000256" key="1">
    <source>
        <dbReference type="ARBA" id="ARBA00022679"/>
    </source>
</evidence>
<dbReference type="PROSITE" id="PS00108">
    <property type="entry name" value="PROTEIN_KINASE_ST"/>
    <property type="match status" value="1"/>
</dbReference>
<dbReference type="InterPro" id="IPR011009">
    <property type="entry name" value="Kinase-like_dom_sf"/>
</dbReference>
<keyword evidence="1" id="KW-0808">Transferase</keyword>
<comment type="caution">
    <text evidence="7">The sequence shown here is derived from an EMBL/GenBank/DDBJ whole genome shotgun (WGS) entry which is preliminary data.</text>
</comment>
<evidence type="ECO:0000256" key="3">
    <source>
        <dbReference type="ARBA" id="ARBA00022777"/>
    </source>
</evidence>
<keyword evidence="8" id="KW-1185">Reference proteome</keyword>
<evidence type="ECO:0000256" key="4">
    <source>
        <dbReference type="ARBA" id="ARBA00022840"/>
    </source>
</evidence>
<feature type="region of interest" description="Disordered" evidence="5">
    <location>
        <begin position="33"/>
        <end position="79"/>
    </location>
</feature>
<dbReference type="EMBL" id="CAUYUJ010000231">
    <property type="protein sequence ID" value="CAK0789428.1"/>
    <property type="molecule type" value="Genomic_DNA"/>
</dbReference>
<gene>
    <name evidence="7" type="ORF">PCOR1329_LOCUS996</name>
</gene>
<dbReference type="Pfam" id="PF00069">
    <property type="entry name" value="Pkinase"/>
    <property type="match status" value="1"/>
</dbReference>
<reference evidence="7" key="1">
    <citation type="submission" date="2023-10" db="EMBL/GenBank/DDBJ databases">
        <authorList>
            <person name="Chen Y."/>
            <person name="Shah S."/>
            <person name="Dougan E. K."/>
            <person name="Thang M."/>
            <person name="Chan C."/>
        </authorList>
    </citation>
    <scope>NUCLEOTIDE SEQUENCE [LARGE SCALE GENOMIC DNA]</scope>
</reference>
<keyword evidence="4" id="KW-0067">ATP-binding</keyword>
<accession>A0ABN9PGW3</accession>
<feature type="non-terminal residue" evidence="7">
    <location>
        <position position="1"/>
    </location>
</feature>
<dbReference type="InterPro" id="IPR000719">
    <property type="entry name" value="Prot_kinase_dom"/>
</dbReference>
<proteinExistence type="predicted"/>
<evidence type="ECO:0000259" key="6">
    <source>
        <dbReference type="PROSITE" id="PS50011"/>
    </source>
</evidence>
<keyword evidence="3" id="KW-0418">Kinase</keyword>
<evidence type="ECO:0000256" key="2">
    <source>
        <dbReference type="ARBA" id="ARBA00022741"/>
    </source>
</evidence>
<dbReference type="PROSITE" id="PS50011">
    <property type="entry name" value="PROTEIN_KINASE_DOM"/>
    <property type="match status" value="1"/>
</dbReference>